<dbReference type="InterPro" id="IPR000326">
    <property type="entry name" value="PAP2/HPO"/>
</dbReference>
<keyword evidence="4" id="KW-0472">Membrane</keyword>
<keyword evidence="4" id="KW-0812">Transmembrane</keyword>
<feature type="transmembrane region" description="Helical" evidence="4">
    <location>
        <begin position="211"/>
        <end position="231"/>
    </location>
</feature>
<evidence type="ECO:0000313" key="7">
    <source>
        <dbReference type="Proteomes" id="UP000278542"/>
    </source>
</evidence>
<proteinExistence type="predicted"/>
<dbReference type="Pfam" id="PF01569">
    <property type="entry name" value="PAP2"/>
    <property type="match status" value="1"/>
</dbReference>
<dbReference type="SUPFAM" id="SSF48317">
    <property type="entry name" value="Acid phosphatase/Vanadium-dependent haloperoxidase"/>
    <property type="match status" value="1"/>
</dbReference>
<dbReference type="NCBIfam" id="NF007975">
    <property type="entry name" value="PRK10699.1"/>
    <property type="match status" value="1"/>
</dbReference>
<sequence length="239" mass="27713">MLSIIKKTLITLAIFLITPITIIAINWQWQPETLNSTSKYLFWITETAGVPWALLSCVFFALLFALCLKLKSPKQLAKLLIILVVAMLLGQAIKSVVKTYTADSRPFVLWIESKYNVDDEYFYSLSRSDRREILKQYIAHSPEIPKWLYQHWRSETGYTFPSGHALFAATWAFLALTLLNFKRYQTIICIIIAWAVLIEMSRIVLGMHRPIDVIVGSIIAWFIAMLSYYLAKRWQLIKE</sequence>
<feature type="transmembrane region" description="Helical" evidence="4">
    <location>
        <begin position="158"/>
        <end position="179"/>
    </location>
</feature>
<evidence type="ECO:0000256" key="2">
    <source>
        <dbReference type="ARBA" id="ARBA00032707"/>
    </source>
</evidence>
<dbReference type="Gene3D" id="1.20.144.10">
    <property type="entry name" value="Phosphatidic acid phosphatase type 2/haloperoxidase"/>
    <property type="match status" value="1"/>
</dbReference>
<feature type="transmembrane region" description="Helical" evidence="4">
    <location>
        <begin position="79"/>
        <end position="97"/>
    </location>
</feature>
<accession>A0A495RK70</accession>
<evidence type="ECO:0000313" key="6">
    <source>
        <dbReference type="EMBL" id="RKS87714.1"/>
    </source>
</evidence>
<feature type="transmembrane region" description="Helical" evidence="4">
    <location>
        <begin position="186"/>
        <end position="205"/>
    </location>
</feature>
<dbReference type="GO" id="GO:0005886">
    <property type="term" value="C:plasma membrane"/>
    <property type="evidence" value="ECO:0007669"/>
    <property type="project" value="TreeGrafter"/>
</dbReference>
<name>A0A495RK70_9GAMM</name>
<dbReference type="OrthoDB" id="5586741at2"/>
<comment type="caution">
    <text evidence="6">The sequence shown here is derived from an EMBL/GenBank/DDBJ whole genome shotgun (WGS) entry which is preliminary data.</text>
</comment>
<dbReference type="GO" id="GO:0050380">
    <property type="term" value="F:undecaprenyl-diphosphatase activity"/>
    <property type="evidence" value="ECO:0007669"/>
    <property type="project" value="UniProtKB-EC"/>
</dbReference>
<feature type="domain" description="Phosphatidic acid phosphatase type 2/haloperoxidase" evidence="5">
    <location>
        <begin position="80"/>
        <end position="228"/>
    </location>
</feature>
<comment type="catalytic activity">
    <reaction evidence="3">
        <text>di-trans,octa-cis-undecaprenyl diphosphate + H2O = di-trans,octa-cis-undecaprenyl phosphate + phosphate + H(+)</text>
        <dbReference type="Rhea" id="RHEA:28094"/>
        <dbReference type="ChEBI" id="CHEBI:15377"/>
        <dbReference type="ChEBI" id="CHEBI:15378"/>
        <dbReference type="ChEBI" id="CHEBI:43474"/>
        <dbReference type="ChEBI" id="CHEBI:58405"/>
        <dbReference type="ChEBI" id="CHEBI:60392"/>
        <dbReference type="EC" id="3.6.1.27"/>
    </reaction>
</comment>
<dbReference type="PANTHER" id="PTHR14969">
    <property type="entry name" value="SPHINGOSINE-1-PHOSPHATE PHOSPHOHYDROLASE"/>
    <property type="match status" value="1"/>
</dbReference>
<keyword evidence="4" id="KW-1133">Transmembrane helix</keyword>
<dbReference type="EC" id="3.6.1.27" evidence="1"/>
<protein>
    <recommendedName>
        <fullName evidence="1">undecaprenyl-diphosphate phosphatase</fullName>
        <ecNumber evidence="1">3.6.1.27</ecNumber>
    </recommendedName>
    <alternativeName>
        <fullName evidence="2">Undecaprenyl pyrophosphate phosphatase</fullName>
    </alternativeName>
</protein>
<evidence type="ECO:0000256" key="4">
    <source>
        <dbReference type="SAM" id="Phobius"/>
    </source>
</evidence>
<dbReference type="PANTHER" id="PTHR14969:SF54">
    <property type="entry name" value="PHOSPHATIDYLGLYCEROPHOSPHATASE B"/>
    <property type="match status" value="1"/>
</dbReference>
<evidence type="ECO:0000256" key="1">
    <source>
        <dbReference type="ARBA" id="ARBA00012374"/>
    </source>
</evidence>
<reference evidence="6 7" key="1">
    <citation type="submission" date="2018-10" db="EMBL/GenBank/DDBJ databases">
        <title>Genomic Encyclopedia of Type Strains, Phase IV (KMG-IV): sequencing the most valuable type-strain genomes for metagenomic binning, comparative biology and taxonomic classification.</title>
        <authorList>
            <person name="Goeker M."/>
        </authorList>
    </citation>
    <scope>NUCLEOTIDE SEQUENCE [LARGE SCALE GENOMIC DNA]</scope>
    <source>
        <strain evidence="6 7">DSM 22228</strain>
    </source>
</reference>
<gene>
    <name evidence="6" type="ORF">DES39_0955</name>
</gene>
<dbReference type="RefSeq" id="WP_121144592.1">
    <property type="nucleotide sequence ID" value="NZ_RBWY01000001.1"/>
</dbReference>
<dbReference type="InterPro" id="IPR036938">
    <property type="entry name" value="PAP2/HPO_sf"/>
</dbReference>
<feature type="transmembrane region" description="Helical" evidence="4">
    <location>
        <begin position="9"/>
        <end position="29"/>
    </location>
</feature>
<dbReference type="EMBL" id="RBWY01000001">
    <property type="protein sequence ID" value="RKS87714.1"/>
    <property type="molecule type" value="Genomic_DNA"/>
</dbReference>
<keyword evidence="7" id="KW-1185">Reference proteome</keyword>
<dbReference type="SMART" id="SM00014">
    <property type="entry name" value="acidPPc"/>
    <property type="match status" value="1"/>
</dbReference>
<feature type="transmembrane region" description="Helical" evidence="4">
    <location>
        <begin position="49"/>
        <end position="67"/>
    </location>
</feature>
<evidence type="ECO:0000256" key="3">
    <source>
        <dbReference type="ARBA" id="ARBA00047594"/>
    </source>
</evidence>
<dbReference type="CDD" id="cd01610">
    <property type="entry name" value="PAP2_like"/>
    <property type="match status" value="1"/>
</dbReference>
<dbReference type="AlphaFoldDB" id="A0A495RK70"/>
<dbReference type="Proteomes" id="UP000278542">
    <property type="component" value="Unassembled WGS sequence"/>
</dbReference>
<organism evidence="6 7">
    <name type="scientific">Orbus hercynius</name>
    <dbReference type="NCBI Taxonomy" id="593135"/>
    <lineage>
        <taxon>Bacteria</taxon>
        <taxon>Pseudomonadati</taxon>
        <taxon>Pseudomonadota</taxon>
        <taxon>Gammaproteobacteria</taxon>
        <taxon>Orbales</taxon>
        <taxon>Orbaceae</taxon>
        <taxon>Orbus</taxon>
    </lineage>
</organism>
<evidence type="ECO:0000259" key="5">
    <source>
        <dbReference type="SMART" id="SM00014"/>
    </source>
</evidence>